<keyword evidence="3" id="KW-0804">Transcription</keyword>
<keyword evidence="6" id="KW-1185">Reference proteome</keyword>
<evidence type="ECO:0000313" key="5">
    <source>
        <dbReference type="EMBL" id="KAF9618116.1"/>
    </source>
</evidence>
<evidence type="ECO:0000313" key="6">
    <source>
        <dbReference type="Proteomes" id="UP000631114"/>
    </source>
</evidence>
<dbReference type="InterPro" id="IPR044660">
    <property type="entry name" value="IBH1-like"/>
</dbReference>
<gene>
    <name evidence="5" type="ORF">IFM89_000075</name>
</gene>
<accession>A0A835MBX3</accession>
<proteinExistence type="predicted"/>
<keyword evidence="4" id="KW-0539">Nucleus</keyword>
<organism evidence="5 6">
    <name type="scientific">Coptis chinensis</name>
    <dbReference type="NCBI Taxonomy" id="261450"/>
    <lineage>
        <taxon>Eukaryota</taxon>
        <taxon>Viridiplantae</taxon>
        <taxon>Streptophyta</taxon>
        <taxon>Embryophyta</taxon>
        <taxon>Tracheophyta</taxon>
        <taxon>Spermatophyta</taxon>
        <taxon>Magnoliopsida</taxon>
        <taxon>Ranunculales</taxon>
        <taxon>Ranunculaceae</taxon>
        <taxon>Coptidoideae</taxon>
        <taxon>Coptis</taxon>
    </lineage>
</organism>
<dbReference type="EMBL" id="JADFTS010000002">
    <property type="protein sequence ID" value="KAF9618116.1"/>
    <property type="molecule type" value="Genomic_DNA"/>
</dbReference>
<dbReference type="PANTHER" id="PTHR33124">
    <property type="entry name" value="TRANSCRIPTION FACTOR IBH1-LIKE 1"/>
    <property type="match status" value="1"/>
</dbReference>
<dbReference type="InterPro" id="IPR044549">
    <property type="entry name" value="bHLH_AtIBH1-like"/>
</dbReference>
<evidence type="ECO:0000256" key="1">
    <source>
        <dbReference type="ARBA" id="ARBA00004123"/>
    </source>
</evidence>
<dbReference type="Proteomes" id="UP000631114">
    <property type="component" value="Unassembled WGS sequence"/>
</dbReference>
<evidence type="ECO:0000256" key="4">
    <source>
        <dbReference type="ARBA" id="ARBA00023242"/>
    </source>
</evidence>
<dbReference type="PANTHER" id="PTHR33124:SF39">
    <property type="entry name" value="TRANSCRIPTION FACTOR UPBEAT1"/>
    <property type="match status" value="1"/>
</dbReference>
<comment type="caution">
    <text evidence="5">The sequence shown here is derived from an EMBL/GenBank/DDBJ whole genome shotgun (WGS) entry which is preliminary data.</text>
</comment>
<keyword evidence="2" id="KW-0805">Transcription regulation</keyword>
<protein>
    <submittedName>
        <fullName evidence="5">Uncharacterized protein</fullName>
    </submittedName>
</protein>
<evidence type="ECO:0000256" key="2">
    <source>
        <dbReference type="ARBA" id="ARBA00023015"/>
    </source>
</evidence>
<dbReference type="GO" id="GO:0006355">
    <property type="term" value="P:regulation of DNA-templated transcription"/>
    <property type="evidence" value="ECO:0007669"/>
    <property type="project" value="InterPro"/>
</dbReference>
<comment type="subcellular location">
    <subcellularLocation>
        <location evidence="1">Nucleus</location>
    </subcellularLocation>
</comment>
<dbReference type="GO" id="GO:0005634">
    <property type="term" value="C:nucleus"/>
    <property type="evidence" value="ECO:0007669"/>
    <property type="project" value="UniProtKB-SubCell"/>
</dbReference>
<dbReference type="AlphaFoldDB" id="A0A835MBX3"/>
<dbReference type="CDD" id="cd11444">
    <property type="entry name" value="bHLH_AtIBH1_like"/>
    <property type="match status" value="1"/>
</dbReference>
<dbReference type="OrthoDB" id="1935502at2759"/>
<reference evidence="5 6" key="1">
    <citation type="submission" date="2020-10" db="EMBL/GenBank/DDBJ databases">
        <title>The Coptis chinensis genome and diversification of protoberbering-type alkaloids.</title>
        <authorList>
            <person name="Wang B."/>
            <person name="Shu S."/>
            <person name="Song C."/>
            <person name="Liu Y."/>
        </authorList>
    </citation>
    <scope>NUCLEOTIDE SEQUENCE [LARGE SCALE GENOMIC DNA]</scope>
    <source>
        <strain evidence="5">HL-2020</strain>
        <tissue evidence="5">Leaf</tissue>
    </source>
</reference>
<name>A0A835MBX3_9MAGN</name>
<sequence>MGAPLETLISFDAKGMILENNGMSKSSSGSSMWNKAFAAQSIRRRQERREKIRRINRHGWSTRRPRICMVRKVRTLKKLVPNGKSVGLDGLFRETAHYIMSLETQVKVMQIMVCGLSGSSQ</sequence>
<evidence type="ECO:0000256" key="3">
    <source>
        <dbReference type="ARBA" id="ARBA00023163"/>
    </source>
</evidence>